<dbReference type="GO" id="GO:0005085">
    <property type="term" value="F:guanyl-nucleotide exchange factor activity"/>
    <property type="evidence" value="ECO:0007669"/>
    <property type="project" value="InterPro"/>
</dbReference>
<feature type="compositionally biased region" description="Basic and acidic residues" evidence="1">
    <location>
        <begin position="350"/>
        <end position="366"/>
    </location>
</feature>
<dbReference type="PANTHER" id="PTHR12673:SF159">
    <property type="entry name" value="LD03170P"/>
    <property type="match status" value="1"/>
</dbReference>
<feature type="compositionally biased region" description="Basic and acidic residues" evidence="1">
    <location>
        <begin position="715"/>
        <end position="725"/>
    </location>
</feature>
<evidence type="ECO:0000259" key="2">
    <source>
        <dbReference type="PROSITE" id="PS50010"/>
    </source>
</evidence>
<feature type="compositionally biased region" description="Low complexity" evidence="1">
    <location>
        <begin position="739"/>
        <end position="754"/>
    </location>
</feature>
<feature type="compositionally biased region" description="Low complexity" evidence="1">
    <location>
        <begin position="490"/>
        <end position="514"/>
    </location>
</feature>
<name>A0A8H3DP78_9AGAM</name>
<feature type="domain" description="DH" evidence="2">
    <location>
        <begin position="1052"/>
        <end position="1261"/>
    </location>
</feature>
<feature type="compositionally biased region" description="Basic and acidic residues" evidence="1">
    <location>
        <begin position="1010"/>
        <end position="1019"/>
    </location>
</feature>
<feature type="region of interest" description="Disordered" evidence="1">
    <location>
        <begin position="1286"/>
        <end position="1338"/>
    </location>
</feature>
<feature type="compositionally biased region" description="Polar residues" evidence="1">
    <location>
        <begin position="996"/>
        <end position="1008"/>
    </location>
</feature>
<dbReference type="Gene3D" id="1.20.900.10">
    <property type="entry name" value="Dbl homology (DH) domain"/>
    <property type="match status" value="1"/>
</dbReference>
<proteinExistence type="predicted"/>
<feature type="region of interest" description="Disordered" evidence="1">
    <location>
        <begin position="1"/>
        <end position="579"/>
    </location>
</feature>
<sequence length="1454" mass="159692">AHHHGELDDNDASDYSQEDDVHLPSSRYDRSGYRGTYTTTSMHTRPKLSGDKPSGIPRPGSQNSRPSSDMKVPKSRPYNSSSSTDSSATSENIPPVPQISQVRARSRTPRIGYDSYSAPNDYPQDRPQSGLSRRASVSRPHSRAYSKAGYMDTEDPPPLPSSNSDSDNARVMEQIPKRASWAKDRRRFASATPTSTCDFKDEEPESLVVGEGDSRCDHPPTPVAAARRSSLKPPSNIKRPITPTTAPAVSSRIPSISAKPGRGDTKGRASLEHGTGPRSNSRRDAPVGVNGAEDLKTSQGPPQREPSQTRVSRTVNTLRSEPAKQVPAGLDSAGAPARPSSRLNSAHPKAASDKREQVTISSKHDAQLPASPFAPSDAISGYRTPRQDGTEEVKQPGAISSPVETMLIGSAPASQATKTPNSRRVSTPIRPTRETLTHVPPTPATSSALKRRLSEPSPNKATPSAKSQSLTGQEPPPTILQRIARRASLSTGKSPKITSTSKSPKASTTPKTGSGANHGVEDPPFDPDLDTPRATTSIGKNTGTSSAYQDSSDRHKNRQSSTFQSAIYSGPTGDELRKPRPKVVEEVLGSNEKQLGSPFMGDGSPRFGIDERFRSPKQRTTSNLRYDTFMPIDDRSQELLDYYGHGIVEPANTANYYIEGLPIGTVVSSPGRVPVDKTPKGTMPSSPMTQSKKRSQYQYSSRTRPSAVGSGTKQKGPDDLAKPLDDDSDRCSPTSRAQPRSSSFIPPPIITRTSVTSLDTSTRSEFSDASDQESGDWNDLRAGVYQEEAGSGKDYSGRKTPTLVRFAPQFTQSEIDQQVGQKTSAAVHAGPSNDKSKPGATSLGAIPRQHGNRASQLPVPRQQKTNSALFRALEQPYDSSSSATIASLGPSSMTGELNSDSEVKASSDYSTITSDGLHAVSSISSSLDGNSVGDIRWSGAQELSGAAEALFHNIERSRSGHGVQPNITSPDDESQSDIIDGSAYDAGRTDEDHGSRSASPLRRSTGQRQEGYDQRRMSMQDKRKAIHESWRASLEHDQLQRLEETYDPLELHRQELIWEFYESEREFVDTLRVLVHLFIQPLRTQDQRHWIAGLSPEIMRLFDWVDDITNLHEQLLDALETMRQDHEEVIILFSEALQPFIPLMELYQPYIIRVEATSKQVASMVHDPQSNFGEFVRIQSTLPECELALEEMIRRPVLRIREYVSFLQTLLTLTPRAHPDYFSCFSLLHAMHAIVCVLDEVKAREEEYELVKSLLSRVNGLPPQFTTATRENRLLAQGPLTRVHFRGDTQSRGNVISASRKSGQFTIGESRARSGSQSTSSATTESTSSYRSTSSSNTRFKDSLTEYSMRSDSSATVSYEDHQNNRQWVAAPGSRISRLRPRTPNPDQVEEIEIYALVFSEYVILSKGVVGNRRPKGPWKHPNEQWSTLEALGVFQLLGITDYRGRYGKSLFYP</sequence>
<gene>
    <name evidence="3" type="ORF">RDB_LOCUS196889</name>
</gene>
<evidence type="ECO:0000313" key="4">
    <source>
        <dbReference type="Proteomes" id="UP000663843"/>
    </source>
</evidence>
<feature type="compositionally biased region" description="Basic and acidic residues" evidence="1">
    <location>
        <begin position="19"/>
        <end position="32"/>
    </location>
</feature>
<feature type="non-terminal residue" evidence="3">
    <location>
        <position position="1"/>
    </location>
</feature>
<feature type="compositionally biased region" description="Basic and acidic residues" evidence="1">
    <location>
        <begin position="385"/>
        <end position="394"/>
    </location>
</feature>
<dbReference type="InterPro" id="IPR051092">
    <property type="entry name" value="FYVE_RhoGEF_PH"/>
</dbReference>
<dbReference type="SUPFAM" id="SSF48065">
    <property type="entry name" value="DBL homology domain (DH-domain)"/>
    <property type="match status" value="1"/>
</dbReference>
<evidence type="ECO:0000313" key="3">
    <source>
        <dbReference type="EMBL" id="CAE6540819.1"/>
    </source>
</evidence>
<dbReference type="InterPro" id="IPR000219">
    <property type="entry name" value="DH_dom"/>
</dbReference>
<protein>
    <recommendedName>
        <fullName evidence="2">DH domain-containing protein</fullName>
    </recommendedName>
</protein>
<feature type="compositionally biased region" description="Polar residues" evidence="1">
    <location>
        <begin position="456"/>
        <end position="472"/>
    </location>
</feature>
<organism evidence="3 4">
    <name type="scientific">Rhizoctonia solani</name>
    <dbReference type="NCBI Taxonomy" id="456999"/>
    <lineage>
        <taxon>Eukaryota</taxon>
        <taxon>Fungi</taxon>
        <taxon>Dikarya</taxon>
        <taxon>Basidiomycota</taxon>
        <taxon>Agaricomycotina</taxon>
        <taxon>Agaricomycetes</taxon>
        <taxon>Cantharellales</taxon>
        <taxon>Ceratobasidiaceae</taxon>
        <taxon>Rhizoctonia</taxon>
    </lineage>
</organism>
<dbReference type="PANTHER" id="PTHR12673">
    <property type="entry name" value="FACIOGENITAL DYSPLASIA PROTEIN"/>
    <property type="match status" value="1"/>
</dbReference>
<dbReference type="SMART" id="SM00325">
    <property type="entry name" value="RhoGEF"/>
    <property type="match status" value="1"/>
</dbReference>
<feature type="compositionally biased region" description="Low complexity" evidence="1">
    <location>
        <begin position="80"/>
        <end position="90"/>
    </location>
</feature>
<feature type="compositionally biased region" description="Polar residues" evidence="1">
    <location>
        <begin position="755"/>
        <end position="767"/>
    </location>
</feature>
<dbReference type="GO" id="GO:0005737">
    <property type="term" value="C:cytoplasm"/>
    <property type="evidence" value="ECO:0007669"/>
    <property type="project" value="TreeGrafter"/>
</dbReference>
<feature type="compositionally biased region" description="Polar residues" evidence="1">
    <location>
        <begin position="1288"/>
        <end position="1307"/>
    </location>
</feature>
<feature type="compositionally biased region" description="Acidic residues" evidence="1">
    <location>
        <begin position="8"/>
        <end position="18"/>
    </location>
</feature>
<reference evidence="3" key="1">
    <citation type="submission" date="2021-01" db="EMBL/GenBank/DDBJ databases">
        <authorList>
            <person name="Kaushik A."/>
        </authorList>
    </citation>
    <scope>NUCLEOTIDE SEQUENCE</scope>
    <source>
        <strain evidence="3">AG2-2IIIB</strain>
    </source>
</reference>
<dbReference type="InterPro" id="IPR035899">
    <property type="entry name" value="DBL_dom_sf"/>
</dbReference>
<dbReference type="Proteomes" id="UP000663843">
    <property type="component" value="Unassembled WGS sequence"/>
</dbReference>
<comment type="caution">
    <text evidence="3">The sequence shown here is derived from an EMBL/GenBank/DDBJ whole genome shotgun (WGS) entry which is preliminary data.</text>
</comment>
<feature type="compositionally biased region" description="Polar residues" evidence="1">
    <location>
        <begin position="242"/>
        <end position="254"/>
    </location>
</feature>
<evidence type="ECO:0000256" key="1">
    <source>
        <dbReference type="SAM" id="MobiDB-lite"/>
    </source>
</evidence>
<feature type="region of interest" description="Disordered" evidence="1">
    <location>
        <begin position="817"/>
        <end position="863"/>
    </location>
</feature>
<feature type="region of interest" description="Disordered" evidence="1">
    <location>
        <begin position="957"/>
        <end position="1019"/>
    </location>
</feature>
<accession>A0A8H3DP78</accession>
<dbReference type="Pfam" id="PF00621">
    <property type="entry name" value="RhoGEF"/>
    <property type="match status" value="1"/>
</dbReference>
<feature type="region of interest" description="Disordered" evidence="1">
    <location>
        <begin position="667"/>
        <end position="778"/>
    </location>
</feature>
<feature type="compositionally biased region" description="Polar residues" evidence="1">
    <location>
        <begin position="297"/>
        <end position="319"/>
    </location>
</feature>
<dbReference type="PROSITE" id="PS50010">
    <property type="entry name" value="DH_2"/>
    <property type="match status" value="1"/>
</dbReference>
<feature type="compositionally biased region" description="Polar residues" evidence="1">
    <location>
        <begin position="533"/>
        <end position="550"/>
    </location>
</feature>
<feature type="compositionally biased region" description="Low complexity" evidence="1">
    <location>
        <begin position="1313"/>
        <end position="1338"/>
    </location>
</feature>
<feature type="region of interest" description="Disordered" evidence="1">
    <location>
        <begin position="880"/>
        <end position="900"/>
    </location>
</feature>
<feature type="compositionally biased region" description="Basic and acidic residues" evidence="1">
    <location>
        <begin position="261"/>
        <end position="271"/>
    </location>
</feature>
<feature type="compositionally biased region" description="Polar residues" evidence="1">
    <location>
        <begin position="412"/>
        <end position="425"/>
    </location>
</feature>
<dbReference type="EMBL" id="CAJMWT010010071">
    <property type="protein sequence ID" value="CAE6540819.1"/>
    <property type="molecule type" value="Genomic_DNA"/>
</dbReference>